<proteinExistence type="predicted"/>
<dbReference type="Proteomes" id="UP000830055">
    <property type="component" value="Chromosome"/>
</dbReference>
<protein>
    <submittedName>
        <fullName evidence="1">Uncharacterized protein</fullName>
    </submittedName>
</protein>
<evidence type="ECO:0000313" key="2">
    <source>
        <dbReference type="Proteomes" id="UP000830055"/>
    </source>
</evidence>
<reference evidence="1 2" key="1">
    <citation type="submission" date="2022-01" db="EMBL/GenBank/DDBJ databases">
        <title>Desulfofustis limnae sp. nov., a novel mesophilic sulfate-reducing bacterium isolated from marsh soil.</title>
        <authorList>
            <person name="Watanabe M."/>
            <person name="Takahashi A."/>
            <person name="Kojima H."/>
            <person name="Fukui M."/>
        </authorList>
    </citation>
    <scope>NUCLEOTIDE SEQUENCE [LARGE SCALE GENOMIC DNA]</scope>
    <source>
        <strain evidence="1 2">PPLL</strain>
    </source>
</reference>
<name>A0ABM7WA53_9BACT</name>
<gene>
    <name evidence="1" type="ORF">DPPLL_22340</name>
</gene>
<sequence>MTRAGGVPSVDPTDILERHTVVVESVTENPLTTGNCVVLLTDGPETYAALFTAIRQAGKHISL</sequence>
<organism evidence="1 2">
    <name type="scientific">Desulfofustis limnaeus</name>
    <dbReference type="NCBI Taxonomy" id="2740163"/>
    <lineage>
        <taxon>Bacteria</taxon>
        <taxon>Pseudomonadati</taxon>
        <taxon>Thermodesulfobacteriota</taxon>
        <taxon>Desulfobulbia</taxon>
        <taxon>Desulfobulbales</taxon>
        <taxon>Desulfocapsaceae</taxon>
        <taxon>Desulfofustis</taxon>
    </lineage>
</organism>
<dbReference type="EMBL" id="AP025516">
    <property type="protein sequence ID" value="BDD87869.1"/>
    <property type="molecule type" value="Genomic_DNA"/>
</dbReference>
<dbReference type="SUPFAM" id="SSF56024">
    <property type="entry name" value="Phospholipase D/nuclease"/>
    <property type="match status" value="1"/>
</dbReference>
<accession>A0ABM7WA53</accession>
<keyword evidence="2" id="KW-1185">Reference proteome</keyword>
<evidence type="ECO:0000313" key="1">
    <source>
        <dbReference type="EMBL" id="BDD87869.1"/>
    </source>
</evidence>